<reference evidence="5" key="1">
    <citation type="submission" date="2023-03" db="EMBL/GenBank/DDBJ databases">
        <title>Andean soil-derived lignocellulolytic bacterial consortium as a source of novel taxa and putative plastic-active enzymes.</title>
        <authorList>
            <person name="Diaz-Garcia L."/>
            <person name="Chuvochina M."/>
            <person name="Feuerriegel G."/>
            <person name="Bunk B."/>
            <person name="Sproer C."/>
            <person name="Streit W.R."/>
            <person name="Rodriguez L.M."/>
            <person name="Overmann J."/>
            <person name="Jimenez D.J."/>
        </authorList>
    </citation>
    <scope>NUCLEOTIDE SEQUENCE</scope>
    <source>
        <strain evidence="5">MAG 3858</strain>
    </source>
</reference>
<dbReference type="InterPro" id="IPR009057">
    <property type="entry name" value="Homeodomain-like_sf"/>
</dbReference>
<dbReference type="GO" id="GO:0043565">
    <property type="term" value="F:sequence-specific DNA binding"/>
    <property type="evidence" value="ECO:0007669"/>
    <property type="project" value="InterPro"/>
</dbReference>
<dbReference type="GO" id="GO:0003700">
    <property type="term" value="F:DNA-binding transcription factor activity"/>
    <property type="evidence" value="ECO:0007669"/>
    <property type="project" value="InterPro"/>
</dbReference>
<keyword evidence="3" id="KW-0804">Transcription</keyword>
<dbReference type="PANTHER" id="PTHR43280">
    <property type="entry name" value="ARAC-FAMILY TRANSCRIPTIONAL REGULATOR"/>
    <property type="match status" value="1"/>
</dbReference>
<dbReference type="Gene3D" id="1.10.10.60">
    <property type="entry name" value="Homeodomain-like"/>
    <property type="match status" value="1"/>
</dbReference>
<gene>
    <name evidence="5" type="ORF">P0Y49_15925</name>
</gene>
<organism evidence="5 6">
    <name type="scientific">Candidatus Pedobacter colombiensis</name>
    <dbReference type="NCBI Taxonomy" id="3121371"/>
    <lineage>
        <taxon>Bacteria</taxon>
        <taxon>Pseudomonadati</taxon>
        <taxon>Bacteroidota</taxon>
        <taxon>Sphingobacteriia</taxon>
        <taxon>Sphingobacteriales</taxon>
        <taxon>Sphingobacteriaceae</taxon>
        <taxon>Pedobacter</taxon>
    </lineage>
</organism>
<feature type="domain" description="HTH araC/xylS-type" evidence="4">
    <location>
        <begin position="15"/>
        <end position="69"/>
    </location>
</feature>
<evidence type="ECO:0000256" key="1">
    <source>
        <dbReference type="ARBA" id="ARBA00023015"/>
    </source>
</evidence>
<dbReference type="PRINTS" id="PR00032">
    <property type="entry name" value="HTHARAC"/>
</dbReference>
<dbReference type="Proteomes" id="UP001214530">
    <property type="component" value="Chromosome"/>
</dbReference>
<dbReference type="AlphaFoldDB" id="A0AAJ5W706"/>
<name>A0AAJ5W706_9SPHI</name>
<sequence>MNLISCPIFGEYYIQWIDHITILHAKTLLKSSNLSIKEISNELHFEESSVFCRYFKRIAGVSPKTYRNE</sequence>
<dbReference type="InterPro" id="IPR020449">
    <property type="entry name" value="Tscrpt_reg_AraC-type_HTH"/>
</dbReference>
<dbReference type="SUPFAM" id="SSF46689">
    <property type="entry name" value="Homeodomain-like"/>
    <property type="match status" value="1"/>
</dbReference>
<evidence type="ECO:0000313" key="5">
    <source>
        <dbReference type="EMBL" id="WEK18280.1"/>
    </source>
</evidence>
<dbReference type="PROSITE" id="PS01124">
    <property type="entry name" value="HTH_ARAC_FAMILY_2"/>
    <property type="match status" value="1"/>
</dbReference>
<evidence type="ECO:0000256" key="3">
    <source>
        <dbReference type="ARBA" id="ARBA00023163"/>
    </source>
</evidence>
<evidence type="ECO:0000313" key="6">
    <source>
        <dbReference type="Proteomes" id="UP001214530"/>
    </source>
</evidence>
<keyword evidence="2" id="KW-0238">DNA-binding</keyword>
<dbReference type="SMART" id="SM00342">
    <property type="entry name" value="HTH_ARAC"/>
    <property type="match status" value="1"/>
</dbReference>
<protein>
    <submittedName>
        <fullName evidence="5">Helix-turn-helix domain-containing protein</fullName>
    </submittedName>
</protein>
<proteinExistence type="predicted"/>
<evidence type="ECO:0000256" key="2">
    <source>
        <dbReference type="ARBA" id="ARBA00023125"/>
    </source>
</evidence>
<dbReference type="EMBL" id="CP119313">
    <property type="protein sequence ID" value="WEK18280.1"/>
    <property type="molecule type" value="Genomic_DNA"/>
</dbReference>
<accession>A0AAJ5W706</accession>
<keyword evidence="1" id="KW-0805">Transcription regulation</keyword>
<dbReference type="PANTHER" id="PTHR43280:SF32">
    <property type="entry name" value="TRANSCRIPTIONAL REGULATORY PROTEIN"/>
    <property type="match status" value="1"/>
</dbReference>
<dbReference type="Pfam" id="PF12833">
    <property type="entry name" value="HTH_18"/>
    <property type="match status" value="1"/>
</dbReference>
<evidence type="ECO:0000259" key="4">
    <source>
        <dbReference type="PROSITE" id="PS01124"/>
    </source>
</evidence>
<dbReference type="InterPro" id="IPR018060">
    <property type="entry name" value="HTH_AraC"/>
</dbReference>